<dbReference type="AlphaFoldDB" id="A0A0J1FUL0"/>
<dbReference type="Proteomes" id="UP000036356">
    <property type="component" value="Unassembled WGS sequence"/>
</dbReference>
<reference evidence="2 3" key="1">
    <citation type="submission" date="2015-06" db="EMBL/GenBank/DDBJ databases">
        <title>Draft genome of the moderately acidophilic sulfate reducer Candidatus Desulfosporosinus acididurans strain M1.</title>
        <authorList>
            <person name="Poehlein A."/>
            <person name="Petzsch P."/>
            <person name="Johnson B.D."/>
            <person name="Schloemann M."/>
            <person name="Daniel R."/>
            <person name="Muehling M."/>
        </authorList>
    </citation>
    <scope>NUCLEOTIDE SEQUENCE [LARGE SCALE GENOMIC DNA]</scope>
    <source>
        <strain evidence="2 3">M1</strain>
    </source>
</reference>
<proteinExistence type="predicted"/>
<name>A0A0J1FUL0_9FIRM</name>
<protein>
    <recommendedName>
        <fullName evidence="4">DUF4446 domain-containing protein</fullName>
    </recommendedName>
</protein>
<evidence type="ECO:0000313" key="3">
    <source>
        <dbReference type="Proteomes" id="UP000036356"/>
    </source>
</evidence>
<dbReference type="InterPro" id="IPR027981">
    <property type="entry name" value="DUF4446"/>
</dbReference>
<evidence type="ECO:0000313" key="2">
    <source>
        <dbReference type="EMBL" id="KLU67124.1"/>
    </source>
</evidence>
<dbReference type="STRING" id="476652.DEAC_c10630"/>
<evidence type="ECO:0000256" key="1">
    <source>
        <dbReference type="SAM" id="Phobius"/>
    </source>
</evidence>
<keyword evidence="1" id="KW-0472">Membrane</keyword>
<evidence type="ECO:0008006" key="4">
    <source>
        <dbReference type="Google" id="ProtNLM"/>
    </source>
</evidence>
<dbReference type="RefSeq" id="WP_083995907.1">
    <property type="nucleotide sequence ID" value="NZ_LDZY01000003.1"/>
</dbReference>
<accession>A0A0J1FUL0</accession>
<keyword evidence="3" id="KW-1185">Reference proteome</keyword>
<keyword evidence="1" id="KW-1133">Transmembrane helix</keyword>
<gene>
    <name evidence="2" type="ORF">DEAC_c10630</name>
</gene>
<dbReference type="PATRIC" id="fig|476652.3.peg.1089"/>
<comment type="caution">
    <text evidence="2">The sequence shown here is derived from an EMBL/GenBank/DDBJ whole genome shotgun (WGS) entry which is preliminary data.</text>
</comment>
<dbReference type="EMBL" id="LDZY01000003">
    <property type="protein sequence ID" value="KLU67124.1"/>
    <property type="molecule type" value="Genomic_DNA"/>
</dbReference>
<dbReference type="Pfam" id="PF14584">
    <property type="entry name" value="DUF4446"/>
    <property type="match status" value="1"/>
</dbReference>
<sequence>MTLLLGTSPAIWWGFGVLVILVIIAYSINIILFRRMKRFEEAYLTLKTFMSGDDLESILHEFQQKLGDQETKLEQCAKRLDPIELKLKASVDRAAMVRYRAFENVGSDLSFALALLNQDGDGIVLNSIHSREDSRVYAKPISGGQSTYTLANEEKEVIAKAMIGPKI</sequence>
<keyword evidence="1" id="KW-0812">Transmembrane</keyword>
<organism evidence="2 3">
    <name type="scientific">Desulfosporosinus acididurans</name>
    <dbReference type="NCBI Taxonomy" id="476652"/>
    <lineage>
        <taxon>Bacteria</taxon>
        <taxon>Bacillati</taxon>
        <taxon>Bacillota</taxon>
        <taxon>Clostridia</taxon>
        <taxon>Eubacteriales</taxon>
        <taxon>Desulfitobacteriaceae</taxon>
        <taxon>Desulfosporosinus</taxon>
    </lineage>
</organism>
<feature type="transmembrane region" description="Helical" evidence="1">
    <location>
        <begin position="12"/>
        <end position="33"/>
    </location>
</feature>